<dbReference type="InterPro" id="IPR039126">
    <property type="entry name" value="GGACT"/>
</dbReference>
<dbReference type="GO" id="GO:0005829">
    <property type="term" value="C:cytosol"/>
    <property type="evidence" value="ECO:0007669"/>
    <property type="project" value="TreeGrafter"/>
</dbReference>
<feature type="active site" description="Proton acceptor" evidence="2">
    <location>
        <position position="84"/>
    </location>
</feature>
<organism evidence="5">
    <name type="scientific">Oppiella nova</name>
    <dbReference type="NCBI Taxonomy" id="334625"/>
    <lineage>
        <taxon>Eukaryota</taxon>
        <taxon>Metazoa</taxon>
        <taxon>Ecdysozoa</taxon>
        <taxon>Arthropoda</taxon>
        <taxon>Chelicerata</taxon>
        <taxon>Arachnida</taxon>
        <taxon>Acari</taxon>
        <taxon>Acariformes</taxon>
        <taxon>Sarcoptiformes</taxon>
        <taxon>Oribatida</taxon>
        <taxon>Brachypylina</taxon>
        <taxon>Oppioidea</taxon>
        <taxon>Oppiidae</taxon>
        <taxon>Oppiella</taxon>
    </lineage>
</organism>
<dbReference type="PANTHER" id="PTHR12510:SF4">
    <property type="entry name" value="GAMMA-GLUTAMYLAMINECYCLOTRANSFERASE"/>
    <property type="match status" value="1"/>
</dbReference>
<dbReference type="CDD" id="cd06661">
    <property type="entry name" value="GGCT_like"/>
    <property type="match status" value="1"/>
</dbReference>
<dbReference type="PANTHER" id="PTHR12510">
    <property type="entry name" value="TROPONIN C-AKIN-1 PROTEIN"/>
    <property type="match status" value="1"/>
</dbReference>
<dbReference type="EMBL" id="CAJPVJ010001021">
    <property type="protein sequence ID" value="CAG2163902.1"/>
    <property type="molecule type" value="Genomic_DNA"/>
</dbReference>
<dbReference type="InterPro" id="IPR009288">
    <property type="entry name" value="AIG2-like_dom"/>
</dbReference>
<sequence length="152" mass="17817">MSRHLMFVYGTLKTGQPNHYLMNDSENGVAQFVAKGQTMDKWPLVIASKYNIPFLLHKKDFGKRICGEIYSVDNKMRHFLDEFESHPSYYRRLETEVTLEDGSVMKPWIYFLLDFKPQFLDLVTYSCYDSYGDHGLPYVESEQTSSVDDMNQ</sequence>
<evidence type="ECO:0000256" key="2">
    <source>
        <dbReference type="PIRSR" id="PIRSR639126-1"/>
    </source>
</evidence>
<dbReference type="InterPro" id="IPR036568">
    <property type="entry name" value="GGCT-like_sf"/>
</dbReference>
<comment type="similarity">
    <text evidence="1 3">Belongs to the gamma-glutamylcyclotransferase family.</text>
</comment>
<gene>
    <name evidence="5" type="ORF">ONB1V03_LOCUS3463</name>
</gene>
<dbReference type="EMBL" id="OC915846">
    <property type="protein sequence ID" value="CAD7642189.1"/>
    <property type="molecule type" value="Genomic_DNA"/>
</dbReference>
<evidence type="ECO:0000313" key="5">
    <source>
        <dbReference type="EMBL" id="CAD7642189.1"/>
    </source>
</evidence>
<name>A0A7R9LKJ8_9ACAR</name>
<evidence type="ECO:0000256" key="1">
    <source>
        <dbReference type="ARBA" id="ARBA00008861"/>
    </source>
</evidence>
<dbReference type="SUPFAM" id="SSF110857">
    <property type="entry name" value="Gamma-glutamyl cyclotransferase-like"/>
    <property type="match status" value="1"/>
</dbReference>
<dbReference type="AlphaFoldDB" id="A0A7R9LKJ8"/>
<dbReference type="InterPro" id="IPR013024">
    <property type="entry name" value="GGCT-like"/>
</dbReference>
<evidence type="ECO:0000313" key="6">
    <source>
        <dbReference type="Proteomes" id="UP000728032"/>
    </source>
</evidence>
<accession>A0A7R9LKJ8</accession>
<dbReference type="OrthoDB" id="113620at2759"/>
<proteinExistence type="inferred from homology"/>
<evidence type="ECO:0000259" key="4">
    <source>
        <dbReference type="Pfam" id="PF06094"/>
    </source>
</evidence>
<reference evidence="5" key="1">
    <citation type="submission" date="2020-11" db="EMBL/GenBank/DDBJ databases">
        <authorList>
            <person name="Tran Van P."/>
        </authorList>
    </citation>
    <scope>NUCLEOTIDE SEQUENCE</scope>
</reference>
<dbReference type="Pfam" id="PF06094">
    <property type="entry name" value="GGACT"/>
    <property type="match status" value="1"/>
</dbReference>
<dbReference type="Gene3D" id="3.10.490.10">
    <property type="entry name" value="Gamma-glutamyl cyclotransferase-like"/>
    <property type="match status" value="1"/>
</dbReference>
<keyword evidence="6" id="KW-1185">Reference proteome</keyword>
<dbReference type="Proteomes" id="UP000728032">
    <property type="component" value="Unassembled WGS sequence"/>
</dbReference>
<evidence type="ECO:0000256" key="3">
    <source>
        <dbReference type="RuleBase" id="RU367036"/>
    </source>
</evidence>
<feature type="domain" description="Gamma-glutamylcyclotransferase AIG2-like" evidence="4">
    <location>
        <begin position="6"/>
        <end position="125"/>
    </location>
</feature>
<dbReference type="GO" id="GO:0061929">
    <property type="term" value="F:gamma-glutamylaminecyclotransferase activity"/>
    <property type="evidence" value="ECO:0007669"/>
    <property type="project" value="InterPro"/>
</dbReference>
<protein>
    <recommendedName>
        <fullName evidence="3">Gamma-glutamylcyclotransferase family protein</fullName>
    </recommendedName>
</protein>